<keyword evidence="2" id="KW-0645">Protease</keyword>
<feature type="chain" id="PRO_5043040089" description="Peptidase S1 domain-containing protein" evidence="6">
    <location>
        <begin position="21"/>
        <end position="265"/>
    </location>
</feature>
<dbReference type="CDD" id="cd00190">
    <property type="entry name" value="Tryp_SPc"/>
    <property type="match status" value="1"/>
</dbReference>
<proteinExistence type="inferred from homology"/>
<keyword evidence="9" id="KW-1185">Reference proteome</keyword>
<reference evidence="9" key="1">
    <citation type="submission" date="2023-01" db="EMBL/GenBank/DDBJ databases">
        <title>Key to firefly adult light organ development and bioluminescence: homeobox transcription factors regulate luciferase expression and transportation to peroxisome.</title>
        <authorList>
            <person name="Fu X."/>
        </authorList>
    </citation>
    <scope>NUCLEOTIDE SEQUENCE [LARGE SCALE GENOMIC DNA]</scope>
</reference>
<keyword evidence="3" id="KW-0378">Hydrolase</keyword>
<evidence type="ECO:0000259" key="7">
    <source>
        <dbReference type="PROSITE" id="PS50240"/>
    </source>
</evidence>
<dbReference type="PANTHER" id="PTHR24276:SF98">
    <property type="entry name" value="FI18310P1-RELATED"/>
    <property type="match status" value="1"/>
</dbReference>
<dbReference type="GO" id="GO:0006508">
    <property type="term" value="P:proteolysis"/>
    <property type="evidence" value="ECO:0007669"/>
    <property type="project" value="UniProtKB-KW"/>
</dbReference>
<dbReference type="EMBL" id="JARPUR010000001">
    <property type="protein sequence ID" value="KAK4885212.1"/>
    <property type="molecule type" value="Genomic_DNA"/>
</dbReference>
<organism evidence="8 9">
    <name type="scientific">Aquatica leii</name>
    <dbReference type="NCBI Taxonomy" id="1421715"/>
    <lineage>
        <taxon>Eukaryota</taxon>
        <taxon>Metazoa</taxon>
        <taxon>Ecdysozoa</taxon>
        <taxon>Arthropoda</taxon>
        <taxon>Hexapoda</taxon>
        <taxon>Insecta</taxon>
        <taxon>Pterygota</taxon>
        <taxon>Neoptera</taxon>
        <taxon>Endopterygota</taxon>
        <taxon>Coleoptera</taxon>
        <taxon>Polyphaga</taxon>
        <taxon>Elateriformia</taxon>
        <taxon>Elateroidea</taxon>
        <taxon>Lampyridae</taxon>
        <taxon>Luciolinae</taxon>
        <taxon>Aquatica</taxon>
    </lineage>
</organism>
<dbReference type="InterPro" id="IPR050430">
    <property type="entry name" value="Peptidase_S1"/>
</dbReference>
<feature type="domain" description="Peptidase S1" evidence="7">
    <location>
        <begin position="31"/>
        <end position="259"/>
    </location>
</feature>
<dbReference type="FunFam" id="2.40.10.10:FF:000068">
    <property type="entry name" value="transmembrane protease serine 2"/>
    <property type="match status" value="1"/>
</dbReference>
<evidence type="ECO:0000313" key="8">
    <source>
        <dbReference type="EMBL" id="KAK4885212.1"/>
    </source>
</evidence>
<evidence type="ECO:0000256" key="2">
    <source>
        <dbReference type="ARBA" id="ARBA00022670"/>
    </source>
</evidence>
<dbReference type="PANTHER" id="PTHR24276">
    <property type="entry name" value="POLYSERASE-RELATED"/>
    <property type="match status" value="1"/>
</dbReference>
<sequence length="265" mass="29621">MKSTAYLVLYYFFTLKVINSSSLNSPSKGRIVGGFEVEKNDYQYKVALIHFNGQYFCSGAIVDVRVVLTAAHCMQEVFSQTGIFAILGSNDIVNYDENYQKIRSQNWTMHENYTRSIHYDIAVIKLEASIIFNGYISILPLYSFNDTLDKYNVTDCGWGIDETSQISPVLRCMNAVVLSNAQCSSVYGNTIGPNFICAQGENGSRTCSGDSGSVLVFKDRRSVYVGVGVLSFGPSDCRAAPVVFTRVSKYYDWITERIQIFINSP</sequence>
<keyword evidence="5" id="KW-1015">Disulfide bond</keyword>
<comment type="similarity">
    <text evidence="1">Belongs to the peptidase S1 family.</text>
</comment>
<protein>
    <recommendedName>
        <fullName evidence="7">Peptidase S1 domain-containing protein</fullName>
    </recommendedName>
</protein>
<dbReference type="InterPro" id="IPR018114">
    <property type="entry name" value="TRYPSIN_HIS"/>
</dbReference>
<dbReference type="InterPro" id="IPR001254">
    <property type="entry name" value="Trypsin_dom"/>
</dbReference>
<dbReference type="PRINTS" id="PR00722">
    <property type="entry name" value="CHYMOTRYPSIN"/>
</dbReference>
<dbReference type="SUPFAM" id="SSF50494">
    <property type="entry name" value="Trypsin-like serine proteases"/>
    <property type="match status" value="1"/>
</dbReference>
<dbReference type="InterPro" id="IPR001314">
    <property type="entry name" value="Peptidase_S1A"/>
</dbReference>
<dbReference type="InterPro" id="IPR009003">
    <property type="entry name" value="Peptidase_S1_PA"/>
</dbReference>
<dbReference type="AlphaFoldDB" id="A0AAN7SJL0"/>
<dbReference type="GO" id="GO:0004252">
    <property type="term" value="F:serine-type endopeptidase activity"/>
    <property type="evidence" value="ECO:0007669"/>
    <property type="project" value="InterPro"/>
</dbReference>
<dbReference type="PROSITE" id="PS00134">
    <property type="entry name" value="TRYPSIN_HIS"/>
    <property type="match status" value="1"/>
</dbReference>
<feature type="signal peptide" evidence="6">
    <location>
        <begin position="1"/>
        <end position="20"/>
    </location>
</feature>
<dbReference type="Gene3D" id="2.40.10.10">
    <property type="entry name" value="Trypsin-like serine proteases"/>
    <property type="match status" value="1"/>
</dbReference>
<dbReference type="Pfam" id="PF00089">
    <property type="entry name" value="Trypsin"/>
    <property type="match status" value="1"/>
</dbReference>
<evidence type="ECO:0000256" key="4">
    <source>
        <dbReference type="ARBA" id="ARBA00022825"/>
    </source>
</evidence>
<evidence type="ECO:0000256" key="5">
    <source>
        <dbReference type="ARBA" id="ARBA00023157"/>
    </source>
</evidence>
<dbReference type="InterPro" id="IPR043504">
    <property type="entry name" value="Peptidase_S1_PA_chymotrypsin"/>
</dbReference>
<keyword evidence="6" id="KW-0732">Signal</keyword>
<evidence type="ECO:0000256" key="1">
    <source>
        <dbReference type="ARBA" id="ARBA00007664"/>
    </source>
</evidence>
<gene>
    <name evidence="8" type="ORF">RN001_001483</name>
</gene>
<evidence type="ECO:0000313" key="9">
    <source>
        <dbReference type="Proteomes" id="UP001353858"/>
    </source>
</evidence>
<dbReference type="Proteomes" id="UP001353858">
    <property type="component" value="Unassembled WGS sequence"/>
</dbReference>
<accession>A0AAN7SJL0</accession>
<dbReference type="SMART" id="SM00020">
    <property type="entry name" value="Tryp_SPc"/>
    <property type="match status" value="1"/>
</dbReference>
<evidence type="ECO:0000256" key="6">
    <source>
        <dbReference type="SAM" id="SignalP"/>
    </source>
</evidence>
<name>A0AAN7SJL0_9COLE</name>
<evidence type="ECO:0000256" key="3">
    <source>
        <dbReference type="ARBA" id="ARBA00022801"/>
    </source>
</evidence>
<comment type="caution">
    <text evidence="8">The sequence shown here is derived from an EMBL/GenBank/DDBJ whole genome shotgun (WGS) entry which is preliminary data.</text>
</comment>
<dbReference type="PROSITE" id="PS50240">
    <property type="entry name" value="TRYPSIN_DOM"/>
    <property type="match status" value="1"/>
</dbReference>
<keyword evidence="4" id="KW-0720">Serine protease</keyword>